<keyword evidence="2" id="KW-0805">Transcription regulation</keyword>
<keyword evidence="8" id="KW-1185">Reference proteome</keyword>
<dbReference type="InterPro" id="IPR051677">
    <property type="entry name" value="AfsR-DnrI-RedD_regulator"/>
</dbReference>
<dbReference type="PANTHER" id="PTHR35807">
    <property type="entry name" value="TRANSCRIPTIONAL REGULATOR REDD-RELATED"/>
    <property type="match status" value="1"/>
</dbReference>
<dbReference type="InterPro" id="IPR016032">
    <property type="entry name" value="Sig_transdc_resp-reg_C-effctor"/>
</dbReference>
<dbReference type="SMART" id="SM01043">
    <property type="entry name" value="BTAD"/>
    <property type="match status" value="1"/>
</dbReference>
<organism evidence="7 8">
    <name type="scientific">Salininema proteolyticum</name>
    <dbReference type="NCBI Taxonomy" id="1607685"/>
    <lineage>
        <taxon>Bacteria</taxon>
        <taxon>Bacillati</taxon>
        <taxon>Actinomycetota</taxon>
        <taxon>Actinomycetes</taxon>
        <taxon>Glycomycetales</taxon>
        <taxon>Glycomycetaceae</taxon>
        <taxon>Salininema</taxon>
    </lineage>
</organism>
<dbReference type="Pfam" id="PF00486">
    <property type="entry name" value="Trans_reg_C"/>
    <property type="match status" value="1"/>
</dbReference>
<dbReference type="Gene3D" id="1.10.10.10">
    <property type="entry name" value="Winged helix-like DNA-binding domain superfamily/Winged helix DNA-binding domain"/>
    <property type="match status" value="1"/>
</dbReference>
<dbReference type="SUPFAM" id="SSF52540">
    <property type="entry name" value="P-loop containing nucleoside triphosphate hydrolases"/>
    <property type="match status" value="1"/>
</dbReference>
<dbReference type="Gene3D" id="1.25.40.10">
    <property type="entry name" value="Tetratricopeptide repeat domain"/>
    <property type="match status" value="2"/>
</dbReference>
<name>A0ABV8TVI4_9ACTN</name>
<evidence type="ECO:0000256" key="4">
    <source>
        <dbReference type="ARBA" id="ARBA00023163"/>
    </source>
</evidence>
<dbReference type="InterPro" id="IPR027417">
    <property type="entry name" value="P-loop_NTPase"/>
</dbReference>
<dbReference type="PROSITE" id="PS51755">
    <property type="entry name" value="OMPR_PHOB"/>
    <property type="match status" value="1"/>
</dbReference>
<feature type="DNA-binding region" description="OmpR/PhoB-type" evidence="5">
    <location>
        <begin position="1"/>
        <end position="90"/>
    </location>
</feature>
<evidence type="ECO:0000256" key="5">
    <source>
        <dbReference type="PROSITE-ProRule" id="PRU01091"/>
    </source>
</evidence>
<dbReference type="InterPro" id="IPR001867">
    <property type="entry name" value="OmpR/PhoB-type_DNA-bd"/>
</dbReference>
<keyword evidence="4" id="KW-0804">Transcription</keyword>
<evidence type="ECO:0000259" key="6">
    <source>
        <dbReference type="PROSITE" id="PS51755"/>
    </source>
</evidence>
<dbReference type="InterPro" id="IPR011990">
    <property type="entry name" value="TPR-like_helical_dom_sf"/>
</dbReference>
<evidence type="ECO:0000256" key="1">
    <source>
        <dbReference type="ARBA" id="ARBA00005820"/>
    </source>
</evidence>
<dbReference type="SMART" id="SM00862">
    <property type="entry name" value="Trans_reg_C"/>
    <property type="match status" value="1"/>
</dbReference>
<dbReference type="Proteomes" id="UP001595823">
    <property type="component" value="Unassembled WGS sequence"/>
</dbReference>
<reference evidence="8" key="1">
    <citation type="journal article" date="2019" name="Int. J. Syst. Evol. Microbiol.">
        <title>The Global Catalogue of Microorganisms (GCM) 10K type strain sequencing project: providing services to taxonomists for standard genome sequencing and annotation.</title>
        <authorList>
            <consortium name="The Broad Institute Genomics Platform"/>
            <consortium name="The Broad Institute Genome Sequencing Center for Infectious Disease"/>
            <person name="Wu L."/>
            <person name="Ma J."/>
        </authorList>
    </citation>
    <scope>NUCLEOTIDE SEQUENCE [LARGE SCALE GENOMIC DNA]</scope>
    <source>
        <strain evidence="8">IBRC-M 10908</strain>
    </source>
</reference>
<dbReference type="InterPro" id="IPR036388">
    <property type="entry name" value="WH-like_DNA-bd_sf"/>
</dbReference>
<comment type="similarity">
    <text evidence="1">Belongs to the AfsR/DnrI/RedD regulatory family.</text>
</comment>
<dbReference type="Gene3D" id="3.40.50.300">
    <property type="entry name" value="P-loop containing nucleotide triphosphate hydrolases"/>
    <property type="match status" value="1"/>
</dbReference>
<dbReference type="Pfam" id="PF13191">
    <property type="entry name" value="AAA_16"/>
    <property type="match status" value="1"/>
</dbReference>
<accession>A0ABV8TVI4</accession>
<evidence type="ECO:0000313" key="8">
    <source>
        <dbReference type="Proteomes" id="UP001595823"/>
    </source>
</evidence>
<dbReference type="PRINTS" id="PR00364">
    <property type="entry name" value="DISEASERSIST"/>
</dbReference>
<dbReference type="PANTHER" id="PTHR35807:SF1">
    <property type="entry name" value="TRANSCRIPTIONAL REGULATOR REDD"/>
    <property type="match status" value="1"/>
</dbReference>
<dbReference type="Pfam" id="PF03704">
    <property type="entry name" value="BTAD"/>
    <property type="match status" value="1"/>
</dbReference>
<dbReference type="SUPFAM" id="SSF46894">
    <property type="entry name" value="C-terminal effector domain of the bipartite response regulators"/>
    <property type="match status" value="1"/>
</dbReference>
<evidence type="ECO:0000256" key="3">
    <source>
        <dbReference type="ARBA" id="ARBA00023125"/>
    </source>
</evidence>
<evidence type="ECO:0000256" key="2">
    <source>
        <dbReference type="ARBA" id="ARBA00023015"/>
    </source>
</evidence>
<keyword evidence="3 5" id="KW-0238">DNA-binding</keyword>
<feature type="domain" description="OmpR/PhoB-type" evidence="6">
    <location>
        <begin position="1"/>
        <end position="90"/>
    </location>
</feature>
<protein>
    <submittedName>
        <fullName evidence="7">BTAD domain-containing putative transcriptional regulator</fullName>
    </submittedName>
</protein>
<dbReference type="InterPro" id="IPR005158">
    <property type="entry name" value="BTAD"/>
</dbReference>
<proteinExistence type="inferred from homology"/>
<gene>
    <name evidence="7" type="ORF">ACFPET_04380</name>
</gene>
<dbReference type="InterPro" id="IPR041664">
    <property type="entry name" value="AAA_16"/>
</dbReference>
<dbReference type="RefSeq" id="WP_380618193.1">
    <property type="nucleotide sequence ID" value="NZ_JBHSDK010000005.1"/>
</dbReference>
<dbReference type="EMBL" id="JBHSDK010000005">
    <property type="protein sequence ID" value="MFC4334433.1"/>
    <property type="molecule type" value="Genomic_DNA"/>
</dbReference>
<comment type="caution">
    <text evidence="7">The sequence shown here is derived from an EMBL/GenBank/DDBJ whole genome shotgun (WGS) entry which is preliminary data.</text>
</comment>
<dbReference type="SUPFAM" id="SSF48452">
    <property type="entry name" value="TPR-like"/>
    <property type="match status" value="3"/>
</dbReference>
<evidence type="ECO:0000313" key="7">
    <source>
        <dbReference type="EMBL" id="MFC4334433.1"/>
    </source>
</evidence>
<sequence length="929" mass="101332">MIRIRLLGSIQAFREGREVPSGTPQQRLVLARLALAEGRAVSADTLCEILWGDRIPASAASTLQSYVSRLRSALGRDAVVRQGGGYRLVDTDTDVAEYDRLCERASRADAAEAEMIWRTALALFDEPLPGLPGPWAEAQREFLRRRHRRNLIACATGPCERGGEERLDLIVRLRRDDPFREDLLLAHLRTLDALGRRGEALALYLDMRSRMVEEQGLEPGREVKRFHRRLLAGEPAREDALSVPPRPREFVGRESILRRFTSHLETAAGGAPVYSVHGPAGIGKSSLAVEAAYRARGRFPDGVVFVNARGADERPLDVGTVLAQTLLSLGVPPEDIPADSDGQVALLHRRLRGRRVLLIVDNVFAVSQIDRLIPREPGCATVITSRAPLPDVAGEEVSLGGLSEGEGIDLLCRLAGAERVLSEVAAARSLVDMSGRYPLAVSLMGSRLAASPGLGLAEFLGVLKAVEAVKDVPSERTGVRAALIASNRYLDADLMVRYRLLSIPDLDEITVEEAAAATGRSLGETESDLAEFVGLSMLIPASDGRYRFHDLLREYIQSYASAPERRQVLEEILDLHLAQAVAARNLHDPDSPHLQTLPTPATPYHAFADGTAALAWLASFPPRTLRVLRQALEAPRFPFRLGLSVIQALEWLAEHYPNSELIRQSLERIAILASESEDDRALAKVLQIAANMFGSRSGGLNDPGLSTACARKSFRLAVEVGDDLTAGHALRSEAFLRFTLREYSPAIELQTRAIEHYRRAGAEASIANSLAERSRAKAFLGRYGEAIAEVEDSVALIESVPGRDLHSGILYTYGVVLLMAGRPDEGVGKFAESLTVSNRAERDKRWAALTHMRMADCRLSSGDLRDCERLCAEAVAVAERIGDGWTAANTLLIWARARELGGDDAGAARLRGRVADSPVDKAILEVPSR</sequence>